<organism evidence="1 2">
    <name type="scientific">Helicobacter typhlonius</name>
    <dbReference type="NCBI Taxonomy" id="76936"/>
    <lineage>
        <taxon>Bacteria</taxon>
        <taxon>Pseudomonadati</taxon>
        <taxon>Campylobacterota</taxon>
        <taxon>Epsilonproteobacteria</taxon>
        <taxon>Campylobacterales</taxon>
        <taxon>Helicobacteraceae</taxon>
        <taxon>Helicobacter</taxon>
    </lineage>
</organism>
<proteinExistence type="predicted"/>
<dbReference type="AlphaFoldDB" id="A0A0S4PXY4"/>
<reference evidence="2" key="1">
    <citation type="submission" date="2015-11" db="EMBL/GenBank/DDBJ databases">
        <authorList>
            <person name="Anvar S.Y."/>
        </authorList>
    </citation>
    <scope>NUCLEOTIDE SEQUENCE [LARGE SCALE GENOMIC DNA]</scope>
</reference>
<dbReference type="PATRIC" id="fig|76936.10.peg.1940"/>
<name>A0A0S4PXY4_9HELI</name>
<gene>
    <name evidence="1" type="ORF">BN2458_PEG1993</name>
</gene>
<evidence type="ECO:0000313" key="2">
    <source>
        <dbReference type="Proteomes" id="UP000064525"/>
    </source>
</evidence>
<dbReference type="KEGG" id="hty:BN2458_PEG1993"/>
<accession>A0A0S4PXY4</accession>
<sequence>MHFGFIVSLKATPFTFCFFCKVPFDDSIFSHFRTNPISN</sequence>
<dbReference type="Proteomes" id="UP000064525">
    <property type="component" value="Chromosome I"/>
</dbReference>
<dbReference type="EMBL" id="LN907858">
    <property type="protein sequence ID" value="CUU40876.1"/>
    <property type="molecule type" value="Genomic_DNA"/>
</dbReference>
<evidence type="ECO:0000313" key="1">
    <source>
        <dbReference type="EMBL" id="CUU40876.1"/>
    </source>
</evidence>
<protein>
    <submittedName>
        <fullName evidence="1">Uncharacterized protein</fullName>
    </submittedName>
</protein>